<dbReference type="Proteomes" id="UP001500928">
    <property type="component" value="Unassembled WGS sequence"/>
</dbReference>
<dbReference type="InterPro" id="IPR000873">
    <property type="entry name" value="AMP-dep_synth/lig_dom"/>
</dbReference>
<dbReference type="InterPro" id="IPR020845">
    <property type="entry name" value="AMP-binding_CS"/>
</dbReference>
<evidence type="ECO:0000256" key="2">
    <source>
        <dbReference type="ARBA" id="ARBA00022598"/>
    </source>
</evidence>
<dbReference type="Pfam" id="PF13193">
    <property type="entry name" value="AMP-binding_C"/>
    <property type="match status" value="1"/>
</dbReference>
<organism evidence="5 6">
    <name type="scientific">Actinomycetospora chlora</name>
    <dbReference type="NCBI Taxonomy" id="663608"/>
    <lineage>
        <taxon>Bacteria</taxon>
        <taxon>Bacillati</taxon>
        <taxon>Actinomycetota</taxon>
        <taxon>Actinomycetes</taxon>
        <taxon>Pseudonocardiales</taxon>
        <taxon>Pseudonocardiaceae</taxon>
        <taxon>Actinomycetospora</taxon>
    </lineage>
</organism>
<protein>
    <recommendedName>
        <fullName evidence="7">Acyl-CoA synthetase (AMP-forming)/AMP-acid ligase II</fullName>
    </recommendedName>
</protein>
<evidence type="ECO:0008006" key="7">
    <source>
        <dbReference type="Google" id="ProtNLM"/>
    </source>
</evidence>
<dbReference type="InterPro" id="IPR045851">
    <property type="entry name" value="AMP-bd_C_sf"/>
</dbReference>
<feature type="domain" description="AMP-dependent synthetase/ligase" evidence="3">
    <location>
        <begin position="8"/>
        <end position="350"/>
    </location>
</feature>
<dbReference type="PANTHER" id="PTHR43201">
    <property type="entry name" value="ACYL-COA SYNTHETASE"/>
    <property type="match status" value="1"/>
</dbReference>
<feature type="domain" description="AMP-binding enzyme C-terminal" evidence="4">
    <location>
        <begin position="402"/>
        <end position="477"/>
    </location>
</feature>
<evidence type="ECO:0000313" key="6">
    <source>
        <dbReference type="Proteomes" id="UP001500928"/>
    </source>
</evidence>
<evidence type="ECO:0000259" key="3">
    <source>
        <dbReference type="Pfam" id="PF00501"/>
    </source>
</evidence>
<dbReference type="CDD" id="cd04433">
    <property type="entry name" value="AFD_class_I"/>
    <property type="match status" value="1"/>
</dbReference>
<dbReference type="InterPro" id="IPR025110">
    <property type="entry name" value="AMP-bd_C"/>
</dbReference>
<name>A0ABP9B3I5_9PSEU</name>
<dbReference type="Gene3D" id="3.40.50.12780">
    <property type="entry name" value="N-terminal domain of ligase-like"/>
    <property type="match status" value="1"/>
</dbReference>
<dbReference type="EMBL" id="BAABHO010000017">
    <property type="protein sequence ID" value="GAA4789454.1"/>
    <property type="molecule type" value="Genomic_DNA"/>
</dbReference>
<dbReference type="Pfam" id="PF00501">
    <property type="entry name" value="AMP-binding"/>
    <property type="match status" value="1"/>
</dbReference>
<comment type="caution">
    <text evidence="5">The sequence shown here is derived from an EMBL/GenBank/DDBJ whole genome shotgun (WGS) entry which is preliminary data.</text>
</comment>
<dbReference type="RefSeq" id="WP_345414795.1">
    <property type="nucleotide sequence ID" value="NZ_BAABHO010000017.1"/>
</dbReference>
<sequence>MRQLLADLERRAAAAPGDVVAIDADGSHRLADVLARAGELATAVEARTGPRPTLMVQADNSWRTLVAALAVGRLDGTLGLLSRHTTAQEFAGACEDVDPDAVLVAPGLADDLDLRRHRPVEGEALDGWRLAARPARSAERWRGGAVIGLTSGSTGRAKGVVQSEAALRYAGRATIEAVGLRPGDTVAALVPLSSAAAVCFGLYLPLLLGGRVLLLDRWDPRDAVELMAEHDARWTMCVPTMALQMGAAAPHGGDLHAMTAMTIGGGPMDAGALGRAEERLGTRLLRVFGMSECLGHTTSRPGDDPVTRLGTDGTPFPGTELRAVDEDGAPLAAGMPGRAQVRGPSLFLGYARDGEVVPPALTADGFLPTGDLVEVAPDGTASIRGREKDIIIRGGRNIDITEVESAVARHPHVDQVCVVPVPDEVLGERVAVLLVTSRDDLDLPEIQRHLGELGLTKGKWPEYAFRVEGLPQNRVGKLSRADAARLARDLREGARA</sequence>
<dbReference type="Gene3D" id="3.30.300.30">
    <property type="match status" value="1"/>
</dbReference>
<proteinExistence type="inferred from homology"/>
<evidence type="ECO:0000313" key="5">
    <source>
        <dbReference type="EMBL" id="GAA4789454.1"/>
    </source>
</evidence>
<keyword evidence="2" id="KW-0436">Ligase</keyword>
<accession>A0ABP9B3I5</accession>
<gene>
    <name evidence="5" type="ORF">GCM10023200_25200</name>
</gene>
<dbReference type="InterPro" id="IPR042099">
    <property type="entry name" value="ANL_N_sf"/>
</dbReference>
<dbReference type="SUPFAM" id="SSF56801">
    <property type="entry name" value="Acetyl-CoA synthetase-like"/>
    <property type="match status" value="1"/>
</dbReference>
<dbReference type="PANTHER" id="PTHR43201:SF5">
    <property type="entry name" value="MEDIUM-CHAIN ACYL-COA LIGASE ACSF2, MITOCHONDRIAL"/>
    <property type="match status" value="1"/>
</dbReference>
<dbReference type="PROSITE" id="PS00455">
    <property type="entry name" value="AMP_BINDING"/>
    <property type="match status" value="1"/>
</dbReference>
<evidence type="ECO:0000259" key="4">
    <source>
        <dbReference type="Pfam" id="PF13193"/>
    </source>
</evidence>
<reference evidence="6" key="1">
    <citation type="journal article" date="2019" name="Int. J. Syst. Evol. Microbiol.">
        <title>The Global Catalogue of Microorganisms (GCM) 10K type strain sequencing project: providing services to taxonomists for standard genome sequencing and annotation.</title>
        <authorList>
            <consortium name="The Broad Institute Genomics Platform"/>
            <consortium name="The Broad Institute Genome Sequencing Center for Infectious Disease"/>
            <person name="Wu L."/>
            <person name="Ma J."/>
        </authorList>
    </citation>
    <scope>NUCLEOTIDE SEQUENCE [LARGE SCALE GENOMIC DNA]</scope>
    <source>
        <strain evidence="6">JCM 17979</strain>
    </source>
</reference>
<comment type="similarity">
    <text evidence="1">Belongs to the ATP-dependent AMP-binding enzyme family.</text>
</comment>
<keyword evidence="6" id="KW-1185">Reference proteome</keyword>
<evidence type="ECO:0000256" key="1">
    <source>
        <dbReference type="ARBA" id="ARBA00006432"/>
    </source>
</evidence>